<comment type="caution">
    <text evidence="2">The sequence shown here is derived from an EMBL/GenBank/DDBJ whole genome shotgun (WGS) entry which is preliminary data.</text>
</comment>
<reference evidence="2 3" key="1">
    <citation type="submission" date="2016-09" db="EMBL/GenBank/DDBJ databases">
        <title>Genome-resolved meta-omics ties microbial dynamics to process performance in biotechnology for thiocyanate degradation.</title>
        <authorList>
            <person name="Kantor R.S."/>
            <person name="Huddy R.J."/>
            <person name="Iyer R."/>
            <person name="Thomas B.C."/>
            <person name="Brown C.T."/>
            <person name="Anantharaman K."/>
            <person name="Tringe S."/>
            <person name="Hettich R.L."/>
            <person name="Harrison S.T."/>
            <person name="Banfield J.F."/>
        </authorList>
    </citation>
    <scope>NUCLEOTIDE SEQUENCE [LARGE SCALE GENOMIC DNA]</scope>
    <source>
        <strain evidence="2">59-99</strain>
    </source>
</reference>
<dbReference type="InterPro" id="IPR015943">
    <property type="entry name" value="WD40/YVTN_repeat-like_dom_sf"/>
</dbReference>
<dbReference type="Pfam" id="PF18962">
    <property type="entry name" value="Por_Secre_tail"/>
    <property type="match status" value="1"/>
</dbReference>
<dbReference type="CDD" id="cd15482">
    <property type="entry name" value="Sialidase_non-viral"/>
    <property type="match status" value="2"/>
</dbReference>
<dbReference type="Proteomes" id="UP000184233">
    <property type="component" value="Unassembled WGS sequence"/>
</dbReference>
<dbReference type="SUPFAM" id="SSF50939">
    <property type="entry name" value="Sialidases"/>
    <property type="match status" value="1"/>
</dbReference>
<dbReference type="InterPro" id="IPR052025">
    <property type="entry name" value="Xyloglucanase_GH74"/>
</dbReference>
<feature type="domain" description="Secretion system C-terminal sorting" evidence="1">
    <location>
        <begin position="663"/>
        <end position="728"/>
    </location>
</feature>
<dbReference type="Gene3D" id="2.130.10.10">
    <property type="entry name" value="YVTN repeat-like/Quinoprotein amine dehydrogenase"/>
    <property type="match status" value="2"/>
</dbReference>
<evidence type="ECO:0000313" key="3">
    <source>
        <dbReference type="Proteomes" id="UP000184233"/>
    </source>
</evidence>
<sequence length="738" mass="80511">MHVHIDTITRMMMMRMSTVFAMLFVTICSLHAQMTWKPLMQPLAGGSVSDLDLGSNGMIYGHMGPIVLLSRDQGGLWEEIARVMDVDPESSIRMAVLKGGSAADRLVLYPVNGHGDMWVNIRPSSAFTKMALPAALEGNGLALFGSSNGTVFAFVMTSNDSTTVFRSDDRGETWTSEITLSGTYFNGTTEGPDGSLLCGDSWNNLLYRRTADGQWVQLALPDESRIDAWAMGGSVVVARADTVVYRSVDAGTTWENMNKGFDHTFKQGFGFSESMAGLPNGDIVYIRSLGNEQCRIQYLERNATEWATMIDSLPMHLRSVFAVSSSRIMAVDESGPVVSDDQGATWRESVTGLHAVPVWRFAIGGETIVAASANGDIYRGNVASGVWDPVRVTPLPRSSGDFPIGDVVALGNGTFLADSRRQGILRSTDDGKTWTLISECEGYEDGLGSGSRFVVRGNVIYTTLRHAIAASTDAGATWRTLYRNDTVTMWSMAERTASDLVITANQALYEYHAGGAAAFYKLWDLESAGMILSMGSWDTFRMVLIGGDENEGTLRLTRPTKGFMTPEVYDIKLGMTMDLLLFDYMMIPNGDVYLTTAEAIWRLQADQKYVERFPNEDFVWGMALGWHDTYGLVRSTVLGDIEYAGTSVSVDEGRDPVGVTCGIHPNPASTRITVRMAKISGPATADVIDMMGNTIHSAMVDIADGRASLDVTALPSGTYRLRIRNHDAIVGTQLCIVR</sequence>
<evidence type="ECO:0000259" key="1">
    <source>
        <dbReference type="Pfam" id="PF18962"/>
    </source>
</evidence>
<proteinExistence type="predicted"/>
<name>A0A1M3KVG8_9BACT</name>
<organism evidence="2 3">
    <name type="scientific">Candidatus Kapaibacterium thiocyanatum</name>
    <dbReference type="NCBI Taxonomy" id="1895771"/>
    <lineage>
        <taxon>Bacteria</taxon>
        <taxon>Pseudomonadati</taxon>
        <taxon>Candidatus Kapaibacteriota</taxon>
        <taxon>Candidatus Kapaibacteriia</taxon>
        <taxon>Candidatus Kapaibacteriales</taxon>
        <taxon>Candidatus Kapaibacteriaceae</taxon>
        <taxon>Candidatus Kapaibacterium</taxon>
    </lineage>
</organism>
<evidence type="ECO:0000313" key="2">
    <source>
        <dbReference type="EMBL" id="OJX56261.1"/>
    </source>
</evidence>
<dbReference type="InterPro" id="IPR026444">
    <property type="entry name" value="Secre_tail"/>
</dbReference>
<gene>
    <name evidence="2" type="ORF">BGO89_13055</name>
</gene>
<dbReference type="STRING" id="1895771.BGO89_13055"/>
<dbReference type="SUPFAM" id="SSF110296">
    <property type="entry name" value="Oligoxyloglucan reducing end-specific cellobiohydrolase"/>
    <property type="match status" value="1"/>
</dbReference>
<dbReference type="AlphaFoldDB" id="A0A1M3KVG8"/>
<dbReference type="PANTHER" id="PTHR43739:SF5">
    <property type="entry name" value="EXO-ALPHA-SIALIDASE"/>
    <property type="match status" value="1"/>
</dbReference>
<accession>A0A1M3KVG8</accession>
<dbReference type="EMBL" id="MKVH01000025">
    <property type="protein sequence ID" value="OJX56261.1"/>
    <property type="molecule type" value="Genomic_DNA"/>
</dbReference>
<dbReference type="PANTHER" id="PTHR43739">
    <property type="entry name" value="XYLOGLUCANASE (EUROFUNG)"/>
    <property type="match status" value="1"/>
</dbReference>
<dbReference type="GO" id="GO:0010411">
    <property type="term" value="P:xyloglucan metabolic process"/>
    <property type="evidence" value="ECO:0007669"/>
    <property type="project" value="TreeGrafter"/>
</dbReference>
<dbReference type="InterPro" id="IPR036278">
    <property type="entry name" value="Sialidase_sf"/>
</dbReference>
<protein>
    <recommendedName>
        <fullName evidence="1">Secretion system C-terminal sorting domain-containing protein</fullName>
    </recommendedName>
</protein>